<dbReference type="OrthoDB" id="5416547at2"/>
<dbReference type="eggNOG" id="COG0583">
    <property type="taxonomic scope" value="Bacteria"/>
</dbReference>
<evidence type="ECO:0000313" key="6">
    <source>
        <dbReference type="EMBL" id="AGC49053.1"/>
    </source>
</evidence>
<dbReference type="InterPro" id="IPR005119">
    <property type="entry name" value="LysR_subst-bd"/>
</dbReference>
<keyword evidence="4" id="KW-0804">Transcription</keyword>
<dbReference type="AlphaFoldDB" id="L7UM05"/>
<dbReference type="CDD" id="cd08422">
    <property type="entry name" value="PBP2_CrgA_like"/>
    <property type="match status" value="1"/>
</dbReference>
<dbReference type="Pfam" id="PF03466">
    <property type="entry name" value="LysR_substrate"/>
    <property type="match status" value="1"/>
</dbReference>
<dbReference type="SUPFAM" id="SSF46785">
    <property type="entry name" value="Winged helix' DNA-binding domain"/>
    <property type="match status" value="1"/>
</dbReference>
<dbReference type="Pfam" id="PF00126">
    <property type="entry name" value="HTH_1"/>
    <property type="match status" value="1"/>
</dbReference>
<dbReference type="InterPro" id="IPR000847">
    <property type="entry name" value="LysR_HTH_N"/>
</dbReference>
<dbReference type="STRING" id="1278073.MYSTI_07781"/>
<evidence type="ECO:0000256" key="4">
    <source>
        <dbReference type="ARBA" id="ARBA00023163"/>
    </source>
</evidence>
<keyword evidence="3" id="KW-0238">DNA-binding</keyword>
<evidence type="ECO:0000256" key="1">
    <source>
        <dbReference type="ARBA" id="ARBA00009437"/>
    </source>
</evidence>
<reference evidence="6 7" key="1">
    <citation type="journal article" date="2013" name="Genome Announc.">
        <title>Complete genome sequence of Myxococcus stipitatus strain DSM 14675, a fruiting myxobacterium.</title>
        <authorList>
            <person name="Huntley S."/>
            <person name="Kneip S."/>
            <person name="Treuner-Lange A."/>
            <person name="Sogaard-Andersen L."/>
        </authorList>
    </citation>
    <scope>NUCLEOTIDE SEQUENCE [LARGE SCALE GENOMIC DNA]</scope>
    <source>
        <strain evidence="7">DSM 14675 / JCM 12634 / Mx s8</strain>
    </source>
</reference>
<dbReference type="EMBL" id="CP004025">
    <property type="protein sequence ID" value="AGC49053.1"/>
    <property type="molecule type" value="Genomic_DNA"/>
</dbReference>
<dbReference type="RefSeq" id="WP_015353306.1">
    <property type="nucleotide sequence ID" value="NC_020126.1"/>
</dbReference>
<dbReference type="SUPFAM" id="SSF53850">
    <property type="entry name" value="Periplasmic binding protein-like II"/>
    <property type="match status" value="1"/>
</dbReference>
<evidence type="ECO:0000313" key="7">
    <source>
        <dbReference type="Proteomes" id="UP000011131"/>
    </source>
</evidence>
<dbReference type="PROSITE" id="PS50931">
    <property type="entry name" value="HTH_LYSR"/>
    <property type="match status" value="1"/>
</dbReference>
<evidence type="ECO:0000256" key="2">
    <source>
        <dbReference type="ARBA" id="ARBA00023015"/>
    </source>
</evidence>
<evidence type="ECO:0000256" key="3">
    <source>
        <dbReference type="ARBA" id="ARBA00023125"/>
    </source>
</evidence>
<dbReference type="PANTHER" id="PTHR30537">
    <property type="entry name" value="HTH-TYPE TRANSCRIPTIONAL REGULATOR"/>
    <property type="match status" value="1"/>
</dbReference>
<evidence type="ECO:0000259" key="5">
    <source>
        <dbReference type="PROSITE" id="PS50931"/>
    </source>
</evidence>
<dbReference type="Proteomes" id="UP000011131">
    <property type="component" value="Chromosome"/>
</dbReference>
<dbReference type="PATRIC" id="fig|1278073.3.peg.7918"/>
<dbReference type="PANTHER" id="PTHR30537:SF5">
    <property type="entry name" value="HTH-TYPE TRANSCRIPTIONAL ACTIVATOR TTDR-RELATED"/>
    <property type="match status" value="1"/>
</dbReference>
<dbReference type="InterPro" id="IPR036390">
    <property type="entry name" value="WH_DNA-bd_sf"/>
</dbReference>
<feature type="domain" description="HTH lysR-type" evidence="5">
    <location>
        <begin position="7"/>
        <end position="64"/>
    </location>
</feature>
<dbReference type="Gene3D" id="1.10.10.10">
    <property type="entry name" value="Winged helix-like DNA-binding domain superfamily/Winged helix DNA-binding domain"/>
    <property type="match status" value="1"/>
</dbReference>
<organism evidence="6 7">
    <name type="scientific">Myxococcus stipitatus (strain DSM 14675 / JCM 12634 / Mx s8)</name>
    <dbReference type="NCBI Taxonomy" id="1278073"/>
    <lineage>
        <taxon>Bacteria</taxon>
        <taxon>Pseudomonadati</taxon>
        <taxon>Myxococcota</taxon>
        <taxon>Myxococcia</taxon>
        <taxon>Myxococcales</taxon>
        <taxon>Cystobacterineae</taxon>
        <taxon>Myxococcaceae</taxon>
        <taxon>Myxococcus</taxon>
    </lineage>
</organism>
<dbReference type="HOGENOM" id="CLU_039613_16_0_7"/>
<name>L7UM05_MYXSD</name>
<dbReference type="Gene3D" id="3.40.190.290">
    <property type="match status" value="1"/>
</dbReference>
<accession>L7UM05</accession>
<dbReference type="InterPro" id="IPR036388">
    <property type="entry name" value="WH-like_DNA-bd_sf"/>
</dbReference>
<keyword evidence="2" id="KW-0805">Transcription regulation</keyword>
<dbReference type="KEGG" id="msd:MYSTI_07781"/>
<comment type="similarity">
    <text evidence="1">Belongs to the LysR transcriptional regulatory family.</text>
</comment>
<gene>
    <name evidence="6" type="ordered locus">MYSTI_07781</name>
</gene>
<dbReference type="FunFam" id="1.10.10.10:FF:000001">
    <property type="entry name" value="LysR family transcriptional regulator"/>
    <property type="match status" value="1"/>
</dbReference>
<dbReference type="InterPro" id="IPR058163">
    <property type="entry name" value="LysR-type_TF_proteobact-type"/>
</dbReference>
<sequence>MPEPLFDDLLGLACFARVVELRSFTQAATALGVSKSVVSARVSRLESRVGERLLIRTTRKLSVTNAGMAVYAHCERLLEEASAATKGASDAGRGALRVNAPISFAQMYLAGPLARFLATHPGASVEVRLSDTLVDLVEERVDVALRISRLRDSTFVARKLTSTSLCVCAAPAYLKRRGTPKHPDELVRHDCLRYLHLRAEDEWRFHGPKGRISVPVREAPLAVGNGTLLREATAEGVGLAVLPRFMVDADLRSGRLVTVLDAFAPKPIGIYAVHAAGRSTPPLVRALLDVLASEFRSVEWT</sequence>
<protein>
    <submittedName>
        <fullName evidence="6">LysR family transcriptional regulator</fullName>
    </submittedName>
</protein>
<keyword evidence="7" id="KW-1185">Reference proteome</keyword>
<dbReference type="GO" id="GO:0003677">
    <property type="term" value="F:DNA binding"/>
    <property type="evidence" value="ECO:0007669"/>
    <property type="project" value="UniProtKB-KW"/>
</dbReference>
<proteinExistence type="inferred from homology"/>
<dbReference type="GO" id="GO:0003700">
    <property type="term" value="F:DNA-binding transcription factor activity"/>
    <property type="evidence" value="ECO:0007669"/>
    <property type="project" value="InterPro"/>
</dbReference>